<dbReference type="InterPro" id="IPR041489">
    <property type="entry name" value="PDZ_6"/>
</dbReference>
<feature type="chain" id="PRO_5012534363" evidence="1">
    <location>
        <begin position="24"/>
        <end position="414"/>
    </location>
</feature>
<feature type="signal peptide" evidence="1">
    <location>
        <begin position="1"/>
        <end position="23"/>
    </location>
</feature>
<evidence type="ECO:0000313" key="4">
    <source>
        <dbReference type="Proteomes" id="UP000198393"/>
    </source>
</evidence>
<accession>A0A239EC92</accession>
<proteinExistence type="predicted"/>
<organism evidence="3 4">
    <name type="scientific">Ekhidna lutea</name>
    <dbReference type="NCBI Taxonomy" id="447679"/>
    <lineage>
        <taxon>Bacteria</taxon>
        <taxon>Pseudomonadati</taxon>
        <taxon>Bacteroidota</taxon>
        <taxon>Cytophagia</taxon>
        <taxon>Cytophagales</taxon>
        <taxon>Reichenbachiellaceae</taxon>
        <taxon>Ekhidna</taxon>
    </lineage>
</organism>
<dbReference type="InterPro" id="IPR036034">
    <property type="entry name" value="PDZ_sf"/>
</dbReference>
<reference evidence="3 4" key="1">
    <citation type="submission" date="2017-06" db="EMBL/GenBank/DDBJ databases">
        <authorList>
            <person name="Kim H.J."/>
            <person name="Triplett B.A."/>
        </authorList>
    </citation>
    <scope>NUCLEOTIDE SEQUENCE [LARGE SCALE GENOMIC DNA]</scope>
    <source>
        <strain evidence="3 4">DSM 19307</strain>
    </source>
</reference>
<dbReference type="EMBL" id="FZPD01000001">
    <property type="protein sequence ID" value="SNS42081.1"/>
    <property type="molecule type" value="Genomic_DNA"/>
</dbReference>
<dbReference type="PROSITE" id="PS50106">
    <property type="entry name" value="PDZ"/>
    <property type="match status" value="1"/>
</dbReference>
<sequence>MRNPIVSLVAFILLLNTCLYSTASGQKEFGFKMPEDVRKIEFPFEQHNNLIIIPITINRFLTLKFILDTGVENAILTEKLYADILDVNYIREITIDGPGLVDSVEAYIANEVTFSLPGGVIGHNMSMLVLKEDYLKLSENLGDDVHGIIGYDIFSRFIVDINYDDNVITLYNPAKFKKNRRSVEVPISIRGTKPFINASITQDGKKANLDIMIDTGASHAALIDYNYLDGVDLPEKTITTRLGRGIAGEIPGHVGRMDSVTINCFDFNKMLVSAPFEGAYNKLIKRGARVGTFGGELLNRFNVTFDYASEKIYLTKSDKHKDPFEFDMSGMALNAIGPSLDTLKVVNVDKGGPAFQADIREGDIIKSINGRSLRSHTLSEIYSLLQSKDGKKIKCKILRDGEKLKIKFRLKRVI</sequence>
<keyword evidence="4" id="KW-1185">Reference proteome</keyword>
<gene>
    <name evidence="3" type="ORF">SAMN05421640_0068</name>
</gene>
<evidence type="ECO:0000259" key="2">
    <source>
        <dbReference type="PROSITE" id="PS50106"/>
    </source>
</evidence>
<dbReference type="Pfam" id="PF17820">
    <property type="entry name" value="PDZ_6"/>
    <property type="match status" value="1"/>
</dbReference>
<dbReference type="Gene3D" id="2.30.42.10">
    <property type="match status" value="1"/>
</dbReference>
<dbReference type="SMART" id="SM00228">
    <property type="entry name" value="PDZ"/>
    <property type="match status" value="1"/>
</dbReference>
<dbReference type="InterPro" id="IPR021109">
    <property type="entry name" value="Peptidase_aspartic_dom_sf"/>
</dbReference>
<dbReference type="InterPro" id="IPR001478">
    <property type="entry name" value="PDZ"/>
</dbReference>
<dbReference type="SUPFAM" id="SSF50156">
    <property type="entry name" value="PDZ domain-like"/>
    <property type="match status" value="1"/>
</dbReference>
<dbReference type="Proteomes" id="UP000198393">
    <property type="component" value="Unassembled WGS sequence"/>
</dbReference>
<evidence type="ECO:0000256" key="1">
    <source>
        <dbReference type="SAM" id="SignalP"/>
    </source>
</evidence>
<keyword evidence="1" id="KW-0732">Signal</keyword>
<dbReference type="AlphaFoldDB" id="A0A239EC92"/>
<dbReference type="Gene3D" id="2.40.70.10">
    <property type="entry name" value="Acid Proteases"/>
    <property type="match status" value="2"/>
</dbReference>
<protein>
    <submittedName>
        <fullName evidence="3">PDZ domain-containing protein</fullName>
    </submittedName>
</protein>
<name>A0A239EC92_EKHLU</name>
<feature type="domain" description="PDZ" evidence="2">
    <location>
        <begin position="311"/>
        <end position="387"/>
    </location>
</feature>
<evidence type="ECO:0000313" key="3">
    <source>
        <dbReference type="EMBL" id="SNS42081.1"/>
    </source>
</evidence>